<dbReference type="AlphaFoldDB" id="A0A1S2P7V3"/>
<name>A0A1S2P7V3_9ACTN</name>
<reference evidence="1 2" key="1">
    <citation type="submission" date="2016-10" db="EMBL/GenBank/DDBJ databases">
        <title>Genome sequence of Streptomyces sp. MUSC 93.</title>
        <authorList>
            <person name="Lee L.-H."/>
            <person name="Ser H.-L."/>
            <person name="Law J.W.-F."/>
        </authorList>
    </citation>
    <scope>NUCLEOTIDE SEQUENCE [LARGE SCALE GENOMIC DNA]</scope>
    <source>
        <strain evidence="1 2">MUSC 93</strain>
    </source>
</reference>
<dbReference type="STRING" id="1428652.BIV24_19305"/>
<dbReference type="Proteomes" id="UP000179935">
    <property type="component" value="Unassembled WGS sequence"/>
</dbReference>
<accession>A0A1S2P7V3</accession>
<gene>
    <name evidence="1" type="ORF">BIV24_19305</name>
</gene>
<proteinExistence type="predicted"/>
<comment type="caution">
    <text evidence="1">The sequence shown here is derived from an EMBL/GenBank/DDBJ whole genome shotgun (WGS) entry which is preliminary data.</text>
</comment>
<evidence type="ECO:0000313" key="1">
    <source>
        <dbReference type="EMBL" id="OIJ89768.1"/>
    </source>
</evidence>
<dbReference type="EMBL" id="MLYP01000049">
    <property type="protein sequence ID" value="OIJ89768.1"/>
    <property type="molecule type" value="Genomic_DNA"/>
</dbReference>
<organism evidence="1 2">
    <name type="scientific">Streptomyces colonosanans</name>
    <dbReference type="NCBI Taxonomy" id="1428652"/>
    <lineage>
        <taxon>Bacteria</taxon>
        <taxon>Bacillati</taxon>
        <taxon>Actinomycetota</taxon>
        <taxon>Actinomycetes</taxon>
        <taxon>Kitasatosporales</taxon>
        <taxon>Streptomycetaceae</taxon>
        <taxon>Streptomyces</taxon>
    </lineage>
</organism>
<dbReference type="SUPFAM" id="SSF57938">
    <property type="entry name" value="DnaJ/Hsp40 cysteine-rich domain"/>
    <property type="match status" value="1"/>
</dbReference>
<dbReference type="OrthoDB" id="3539102at2"/>
<keyword evidence="2" id="KW-1185">Reference proteome</keyword>
<sequence length="83" mass="9647">MTLTFPAITCLLFVTLGYVTVCASSPFGTCRRCRGFGFQFKQDRKGRLKRGRPCRRCDGHGKRIRVGRRLFNRVQRIHREGSR</sequence>
<evidence type="ECO:0000313" key="2">
    <source>
        <dbReference type="Proteomes" id="UP000179935"/>
    </source>
</evidence>
<protein>
    <submittedName>
        <fullName evidence="1">Uncharacterized protein</fullName>
    </submittedName>
</protein>
<dbReference type="InterPro" id="IPR036410">
    <property type="entry name" value="HSP_DnaJ_Cys-rich_dom_sf"/>
</dbReference>